<dbReference type="PROSITE" id="PS51683">
    <property type="entry name" value="SAM_OMT_II"/>
    <property type="match status" value="1"/>
</dbReference>
<dbReference type="Proteomes" id="UP001231189">
    <property type="component" value="Unassembled WGS sequence"/>
</dbReference>
<accession>A0AAD8TEN9</accession>
<keyword evidence="3" id="KW-0949">S-adenosyl-L-methionine</keyword>
<name>A0AAD8TEN9_LOLMU</name>
<dbReference type="AlphaFoldDB" id="A0AAD8TEN9"/>
<dbReference type="GO" id="GO:0009813">
    <property type="term" value="P:flavonoid biosynthetic process"/>
    <property type="evidence" value="ECO:0007669"/>
    <property type="project" value="UniProtKB-KW"/>
</dbReference>
<evidence type="ECO:0000259" key="6">
    <source>
        <dbReference type="Pfam" id="PF08100"/>
    </source>
</evidence>
<dbReference type="InterPro" id="IPR036390">
    <property type="entry name" value="WH_DNA-bd_sf"/>
</dbReference>
<feature type="domain" description="O-methyltransferase dimerisation" evidence="6">
    <location>
        <begin position="11"/>
        <end position="104"/>
    </location>
</feature>
<evidence type="ECO:0000313" key="7">
    <source>
        <dbReference type="EMBL" id="KAK1681205.1"/>
    </source>
</evidence>
<evidence type="ECO:0000256" key="2">
    <source>
        <dbReference type="ARBA" id="ARBA00022679"/>
    </source>
</evidence>
<keyword evidence="2" id="KW-0808">Transferase</keyword>
<dbReference type="Gene3D" id="3.40.50.150">
    <property type="entry name" value="Vaccinia Virus protein VP39"/>
    <property type="match status" value="1"/>
</dbReference>
<keyword evidence="8" id="KW-1185">Reference proteome</keyword>
<dbReference type="FunFam" id="3.40.50.150:FF:000061">
    <property type="entry name" value="Caffeic acid O-methyltransferase"/>
    <property type="match status" value="1"/>
</dbReference>
<dbReference type="FunFam" id="1.10.10.10:FF:000473">
    <property type="entry name" value="Caffeic acid O-methyltransferase"/>
    <property type="match status" value="1"/>
</dbReference>
<dbReference type="InterPro" id="IPR036388">
    <property type="entry name" value="WH-like_DNA-bd_sf"/>
</dbReference>
<dbReference type="InterPro" id="IPR012967">
    <property type="entry name" value="COMT_dimerisation"/>
</dbReference>
<organism evidence="7 8">
    <name type="scientific">Lolium multiflorum</name>
    <name type="common">Italian ryegrass</name>
    <name type="synonym">Lolium perenne subsp. multiflorum</name>
    <dbReference type="NCBI Taxonomy" id="4521"/>
    <lineage>
        <taxon>Eukaryota</taxon>
        <taxon>Viridiplantae</taxon>
        <taxon>Streptophyta</taxon>
        <taxon>Embryophyta</taxon>
        <taxon>Tracheophyta</taxon>
        <taxon>Spermatophyta</taxon>
        <taxon>Magnoliopsida</taxon>
        <taxon>Liliopsida</taxon>
        <taxon>Poales</taxon>
        <taxon>Poaceae</taxon>
        <taxon>BOP clade</taxon>
        <taxon>Pooideae</taxon>
        <taxon>Poodae</taxon>
        <taxon>Poeae</taxon>
        <taxon>Poeae Chloroplast Group 2 (Poeae type)</taxon>
        <taxon>Loliodinae</taxon>
        <taxon>Loliinae</taxon>
        <taxon>Lolium</taxon>
    </lineage>
</organism>
<proteinExistence type="predicted"/>
<dbReference type="GO" id="GO:0032259">
    <property type="term" value="P:methylation"/>
    <property type="evidence" value="ECO:0007669"/>
    <property type="project" value="UniProtKB-KW"/>
</dbReference>
<evidence type="ECO:0000256" key="3">
    <source>
        <dbReference type="ARBA" id="ARBA00022691"/>
    </source>
</evidence>
<dbReference type="SUPFAM" id="SSF53335">
    <property type="entry name" value="S-adenosyl-L-methionine-dependent methyltransferases"/>
    <property type="match status" value="1"/>
</dbReference>
<dbReference type="InterPro" id="IPR029063">
    <property type="entry name" value="SAM-dependent_MTases_sf"/>
</dbReference>
<gene>
    <name evidence="7" type="ORF">QYE76_042053</name>
</gene>
<dbReference type="Gene3D" id="1.10.10.10">
    <property type="entry name" value="Winged helix-like DNA-binding domain superfamily/Winged helix DNA-binding domain"/>
    <property type="match status" value="1"/>
</dbReference>
<dbReference type="SUPFAM" id="SSF46785">
    <property type="entry name" value="Winged helix' DNA-binding domain"/>
    <property type="match status" value="1"/>
</dbReference>
<dbReference type="Pfam" id="PF08100">
    <property type="entry name" value="Dimerisation"/>
    <property type="match status" value="1"/>
</dbReference>
<evidence type="ECO:0000256" key="4">
    <source>
        <dbReference type="ARBA" id="ARBA00023241"/>
    </source>
</evidence>
<dbReference type="GO" id="GO:0008171">
    <property type="term" value="F:O-methyltransferase activity"/>
    <property type="evidence" value="ECO:0007669"/>
    <property type="project" value="InterPro"/>
</dbReference>
<dbReference type="GO" id="GO:0046983">
    <property type="term" value="F:protein dimerization activity"/>
    <property type="evidence" value="ECO:0007669"/>
    <property type="project" value="InterPro"/>
</dbReference>
<dbReference type="InterPro" id="IPR016461">
    <property type="entry name" value="COMT-like"/>
</dbReference>
<comment type="caution">
    <text evidence="7">The sequence shown here is derived from an EMBL/GenBank/DDBJ whole genome shotgun (WGS) entry which is preliminary data.</text>
</comment>
<evidence type="ECO:0000313" key="8">
    <source>
        <dbReference type="Proteomes" id="UP001231189"/>
    </source>
</evidence>
<feature type="domain" description="O-methyltransferase C-terminal" evidence="5">
    <location>
        <begin position="128"/>
        <end position="332"/>
    </location>
</feature>
<dbReference type="EMBL" id="JAUUTY010000002">
    <property type="protein sequence ID" value="KAK1681205.1"/>
    <property type="molecule type" value="Genomic_DNA"/>
</dbReference>
<protein>
    <submittedName>
        <fullName evidence="7">Uncharacterized protein</fullName>
    </submittedName>
</protein>
<dbReference type="PIRSF" id="PIRSF005739">
    <property type="entry name" value="O-mtase"/>
    <property type="match status" value="1"/>
</dbReference>
<evidence type="ECO:0000259" key="5">
    <source>
        <dbReference type="Pfam" id="PF00891"/>
    </source>
</evidence>
<keyword evidence="4" id="KW-0284">Flavonoid biosynthesis</keyword>
<reference evidence="7" key="1">
    <citation type="submission" date="2023-07" db="EMBL/GenBank/DDBJ databases">
        <title>A chromosome-level genome assembly of Lolium multiflorum.</title>
        <authorList>
            <person name="Chen Y."/>
            <person name="Copetti D."/>
            <person name="Kolliker R."/>
            <person name="Studer B."/>
        </authorList>
    </citation>
    <scope>NUCLEOTIDE SEQUENCE</scope>
    <source>
        <strain evidence="7">02402/16</strain>
        <tissue evidence="7">Leaf</tissue>
    </source>
</reference>
<dbReference type="PANTHER" id="PTHR11746">
    <property type="entry name" value="O-METHYLTRANSFERASE"/>
    <property type="match status" value="1"/>
</dbReference>
<dbReference type="InterPro" id="IPR001077">
    <property type="entry name" value="COMT_C"/>
</dbReference>
<evidence type="ECO:0000256" key="1">
    <source>
        <dbReference type="ARBA" id="ARBA00022603"/>
    </source>
</evidence>
<dbReference type="Pfam" id="PF00891">
    <property type="entry name" value="Methyltransf_2"/>
    <property type="match status" value="1"/>
</dbReference>
<sequence length="376" mass="40306">MADEEACMFALQLANSAVLPMAIRTSIELGLLETLVGAGGKLLTPEEAVKKLPSKAKHPDAASMIDRMLRVLASYKVVTCEVEEGKDGSLSRRYGATPVCRWLAPNEDGASMAPFALLTQDRVFMEAWCHMKDAILEGGSAFHRAFGTSWFEYAGQDARFNRLFNEAMEHHSVILTKKLLELYKGFDGIGTLVDVAGGVGAVIHAITSKYPSIKGINFDLPHVIADAPPYPGVEHVSGDMFKKMPSGDAILMKWILNCFSDDECATLLKNCYDALPAHGKVINVECILPVNPEATNGAQALIAVDLSLLVYSPGGKERYHRDLEKLAKGAGFTSTPFCTTPATGSSCPCLPAADLCSFPLLAAGLDDSTHPAAATN</sequence>
<keyword evidence="1" id="KW-0489">Methyltransferase</keyword>